<dbReference type="SUPFAM" id="SSF52540">
    <property type="entry name" value="P-loop containing nucleoside triphosphate hydrolases"/>
    <property type="match status" value="1"/>
</dbReference>
<evidence type="ECO:0000313" key="6">
    <source>
        <dbReference type="Proteomes" id="UP000051574"/>
    </source>
</evidence>
<feature type="domain" description="Kinesin motor" evidence="4">
    <location>
        <begin position="1"/>
        <end position="202"/>
    </location>
</feature>
<evidence type="ECO:0000259" key="4">
    <source>
        <dbReference type="PROSITE" id="PS50067"/>
    </source>
</evidence>
<sequence>LEIYNEKVNDLLTTAEPESSPTRRASLSNLKVREHPTRGTYVQGLTERRVKDPEALLEWLEVGNTRRRVSATSINSRSSRSHSVVTIKCLGGVKLNLVDLAGSERTGSRTYTTSTFREGANINKSLVALGNVVTALADQTSKYSRGFKKRFVPYRDSVLTWLLKNTLGGNSQTVMIATISSSSICYNETVNTLRFGHRAKQIIAQPLANEDPKQQIIRNLKCQVAKLKELLLCHKIDPSLSENNEESQLSILELEEDIPPSLNVDSVKEQVFVETVDESTNTEEEFFPKTDFIPYLHAIFHDRLKEIFQNKLIDNFEKGSTIIDKINLSNDTENNEKNWGNHQNNLVNGFSVDILNDIKFDTIQYVITKLANKIQVDWSSYSDKKFDLSKINYLENPKKNIWKLDSSKGFDIICQTTERLIPVMDVTTSSNIEKPVVKLRRTYSVCSDMDGRKQKMYGSHETLAGASAAKVEKMRKSQSTTLRKTSLDKSSQSLKNLLLKKDDEKKISTKIEAKVDSIRKNAGKPRAEIVAAVTERLYTKVKKKETATETDEIIKEHKGTMARPRLQDITQRAIRYYKRKHIETQTDANPVMRVKDMSTDVEDLKIDLAVVKDANISTEITENKDMGINCNFLGAFDNIDLNSLKLTSSCGVQVDDSVENKELKAGDKSNNHLISFTKYLRGNENRSLTTTTSSSNPIYTSSVNINVSHNYINGNSSISGDSLDEQNLQNLCFPTPDLLSNHSSLEQPGQELSPAKEKEHLNFAASDDIPVQYNVNEEFESNFGESCNAKYSLVPQLIKQVGVNIPSVYAPEIHLMKKSEKCNLLNNSKPKLCKPNVTQENNNFGASITIQEPQILKSIMKHNNLHCDQQFDSDSESTDISADTFENVPDSLNYHINKRVHFTEERVKDGHMFEAMTNFLKEATNLMSNLSIVANKLDRSSEEGYEMQVTISDVNKVLPSKQRKRYRKKSTSKSPKNVYNVENTYYESTSCQTTPKKTNTRCTETEFPVNKFETSVREACDRLEQCTNRISRRSERTALEESTLHRFPQPFSVTDWNDFSSLQPEDSSLESNPAYSDYGSLPRRKVKHKSFLTPSAYLKQLTNMRKHIIDSAR</sequence>
<evidence type="ECO:0000256" key="2">
    <source>
        <dbReference type="ARBA" id="ARBA00022840"/>
    </source>
</evidence>
<protein>
    <submittedName>
        <fullName evidence="5">Kinesin</fullName>
    </submittedName>
</protein>
<dbReference type="PROSITE" id="PS50067">
    <property type="entry name" value="KINESIN_MOTOR_2"/>
    <property type="match status" value="1"/>
</dbReference>
<dbReference type="AlphaFoldDB" id="A0A0T6B5U6"/>
<dbReference type="GO" id="GO:0003777">
    <property type="term" value="F:microtubule motor activity"/>
    <property type="evidence" value="ECO:0007669"/>
    <property type="project" value="InterPro"/>
</dbReference>
<dbReference type="OrthoDB" id="3176171at2759"/>
<evidence type="ECO:0000256" key="3">
    <source>
        <dbReference type="PROSITE-ProRule" id="PRU00283"/>
    </source>
</evidence>
<feature type="non-terminal residue" evidence="5">
    <location>
        <position position="1113"/>
    </location>
</feature>
<accession>A0A0T6B5U6</accession>
<dbReference type="GO" id="GO:0008017">
    <property type="term" value="F:microtubule binding"/>
    <property type="evidence" value="ECO:0007669"/>
    <property type="project" value="InterPro"/>
</dbReference>
<dbReference type="PANTHER" id="PTHR47117">
    <property type="entry name" value="STAR-RELATED LIPID TRANSFER PROTEIN 9"/>
    <property type="match status" value="1"/>
</dbReference>
<evidence type="ECO:0000313" key="5">
    <source>
        <dbReference type="EMBL" id="KRT82662.1"/>
    </source>
</evidence>
<reference evidence="5 6" key="1">
    <citation type="submission" date="2015-09" db="EMBL/GenBank/DDBJ databases">
        <title>Draft genome of the scarab beetle Oryctes borbonicus.</title>
        <authorList>
            <person name="Meyer J.M."/>
            <person name="Markov G.V."/>
            <person name="Baskaran P."/>
            <person name="Herrmann M."/>
            <person name="Sommer R.J."/>
            <person name="Roedelsperger C."/>
        </authorList>
    </citation>
    <scope>NUCLEOTIDE SEQUENCE [LARGE SCALE GENOMIC DNA]</scope>
    <source>
        <strain evidence="5">OB123</strain>
        <tissue evidence="5">Whole animal</tissue>
    </source>
</reference>
<dbReference type="InterPro" id="IPR001752">
    <property type="entry name" value="Kinesin_motor_dom"/>
</dbReference>
<dbReference type="Proteomes" id="UP000051574">
    <property type="component" value="Unassembled WGS sequence"/>
</dbReference>
<dbReference type="InterPro" id="IPR036961">
    <property type="entry name" value="Kinesin_motor_dom_sf"/>
</dbReference>
<dbReference type="PRINTS" id="PR00380">
    <property type="entry name" value="KINESINHEAVY"/>
</dbReference>
<name>A0A0T6B5U6_9SCAR</name>
<comment type="caution">
    <text evidence="3">Lacks conserved residue(s) required for the propagation of feature annotation.</text>
</comment>
<feature type="non-terminal residue" evidence="5">
    <location>
        <position position="1"/>
    </location>
</feature>
<dbReference type="GO" id="GO:0007018">
    <property type="term" value="P:microtubule-based movement"/>
    <property type="evidence" value="ECO:0007669"/>
    <property type="project" value="InterPro"/>
</dbReference>
<gene>
    <name evidence="5" type="ORF">AMK59_4861</name>
</gene>
<dbReference type="Gene3D" id="3.40.850.10">
    <property type="entry name" value="Kinesin motor domain"/>
    <property type="match status" value="1"/>
</dbReference>
<evidence type="ECO:0000256" key="1">
    <source>
        <dbReference type="ARBA" id="ARBA00022741"/>
    </source>
</evidence>
<dbReference type="GO" id="GO:0005524">
    <property type="term" value="F:ATP binding"/>
    <property type="evidence" value="ECO:0007669"/>
    <property type="project" value="UniProtKB-KW"/>
</dbReference>
<keyword evidence="2" id="KW-0067">ATP-binding</keyword>
<keyword evidence="6" id="KW-1185">Reference proteome</keyword>
<comment type="caution">
    <text evidence="5">The sequence shown here is derived from an EMBL/GenBank/DDBJ whole genome shotgun (WGS) entry which is preliminary data.</text>
</comment>
<keyword evidence="1" id="KW-0547">Nucleotide-binding</keyword>
<comment type="similarity">
    <text evidence="3">Belongs to the TRAFAC class myosin-kinesin ATPase superfamily. Kinesin family.</text>
</comment>
<proteinExistence type="inferred from homology"/>
<dbReference type="EMBL" id="LJIG01009647">
    <property type="protein sequence ID" value="KRT82662.1"/>
    <property type="molecule type" value="Genomic_DNA"/>
</dbReference>
<organism evidence="5 6">
    <name type="scientific">Oryctes borbonicus</name>
    <dbReference type="NCBI Taxonomy" id="1629725"/>
    <lineage>
        <taxon>Eukaryota</taxon>
        <taxon>Metazoa</taxon>
        <taxon>Ecdysozoa</taxon>
        <taxon>Arthropoda</taxon>
        <taxon>Hexapoda</taxon>
        <taxon>Insecta</taxon>
        <taxon>Pterygota</taxon>
        <taxon>Neoptera</taxon>
        <taxon>Endopterygota</taxon>
        <taxon>Coleoptera</taxon>
        <taxon>Polyphaga</taxon>
        <taxon>Scarabaeiformia</taxon>
        <taxon>Scarabaeidae</taxon>
        <taxon>Dynastinae</taxon>
        <taxon>Oryctes</taxon>
    </lineage>
</organism>
<dbReference type="InterPro" id="IPR027417">
    <property type="entry name" value="P-loop_NTPase"/>
</dbReference>
<dbReference type="SMART" id="SM00129">
    <property type="entry name" value="KISc"/>
    <property type="match status" value="1"/>
</dbReference>
<dbReference type="Pfam" id="PF00225">
    <property type="entry name" value="Kinesin"/>
    <property type="match status" value="1"/>
</dbReference>